<dbReference type="STRING" id="1137138.A0A067NB12"/>
<name>A0A067NB12_PLEO1</name>
<dbReference type="SUPFAM" id="SSF53474">
    <property type="entry name" value="alpha/beta-Hydrolases"/>
    <property type="match status" value="1"/>
</dbReference>
<dbReference type="InParanoid" id="A0A067NB12"/>
<dbReference type="AlphaFoldDB" id="A0A067NB12"/>
<accession>A0A067NB12</accession>
<evidence type="ECO:0000313" key="1">
    <source>
        <dbReference type="EMBL" id="KDQ25034.1"/>
    </source>
</evidence>
<dbReference type="HOGENOM" id="CLU_552222_0_0_1"/>
<dbReference type="Gene3D" id="3.40.50.1820">
    <property type="entry name" value="alpha/beta hydrolase"/>
    <property type="match status" value="1"/>
</dbReference>
<dbReference type="InterPro" id="IPR029058">
    <property type="entry name" value="AB_hydrolase_fold"/>
</dbReference>
<reference evidence="2" key="1">
    <citation type="journal article" date="2014" name="Proc. Natl. Acad. Sci. U.S.A.">
        <title>Extensive sampling of basidiomycete genomes demonstrates inadequacy of the white-rot/brown-rot paradigm for wood decay fungi.</title>
        <authorList>
            <person name="Riley R."/>
            <person name="Salamov A.A."/>
            <person name="Brown D.W."/>
            <person name="Nagy L.G."/>
            <person name="Floudas D."/>
            <person name="Held B.W."/>
            <person name="Levasseur A."/>
            <person name="Lombard V."/>
            <person name="Morin E."/>
            <person name="Otillar R."/>
            <person name="Lindquist E.A."/>
            <person name="Sun H."/>
            <person name="LaButti K.M."/>
            <person name="Schmutz J."/>
            <person name="Jabbour D."/>
            <person name="Luo H."/>
            <person name="Baker S.E."/>
            <person name="Pisabarro A.G."/>
            <person name="Walton J.D."/>
            <person name="Blanchette R.A."/>
            <person name="Henrissat B."/>
            <person name="Martin F."/>
            <person name="Cullen D."/>
            <person name="Hibbett D.S."/>
            <person name="Grigoriev I.V."/>
        </authorList>
    </citation>
    <scope>NUCLEOTIDE SEQUENCE [LARGE SCALE GENOMIC DNA]</scope>
    <source>
        <strain evidence="2">PC15</strain>
    </source>
</reference>
<evidence type="ECO:0000313" key="2">
    <source>
        <dbReference type="Proteomes" id="UP000027073"/>
    </source>
</evidence>
<dbReference type="OrthoDB" id="408631at2759"/>
<dbReference type="EMBL" id="KL198011">
    <property type="protein sequence ID" value="KDQ25034.1"/>
    <property type="molecule type" value="Genomic_DNA"/>
</dbReference>
<gene>
    <name evidence="1" type="ORF">PLEOSDRAFT_1114032</name>
</gene>
<protein>
    <submittedName>
        <fullName evidence="1">Uncharacterized protein</fullName>
    </submittedName>
</protein>
<dbReference type="VEuPathDB" id="FungiDB:PLEOSDRAFT_1114032"/>
<sequence length="494" mass="54919">MHKRPVMLVPKSFPFSPPNGTTYQQGDEKQLCKKTPISIRDIHPCLLGSRDPHFLPPMFHLGWAVGEDKLLELLIKEFPAYIQYSEPDGKGVPLWESIFCIVDGIIQDFNIPEELHECLEVADVLRPDGTIHLALCVGDNRIGILRPQPGAIDKIAERFFNGEPPQWHLDPIHWRWKQKLPRVLSPSEAREWAARMNARDAALEKLKDIHISAGVLNATTPPPQCPPLFKAGITSSTFLPSQYLYNDTVPESIYSSVLTGTGCNTAADTLACLRATNSSILQPVNAQIVHGGFFGTWTTVLVIDGEFIRRRPTEVLRSGRRALLAISNANEGALFQLFPGITPAQSVVIASLYANLGSPAEQANLIMGESIFVCPSYHLLRASPGAYRGIFAIPPSYHEDDLPFYFDPLITITGGGDNSSVTNSFLDFALHFDPNIKYDENNITPPWEPYAPTNTEMLFNRTEDGQLVIRPETTDPALLERCAFWESISEFTAQ</sequence>
<organism evidence="1 2">
    <name type="scientific">Pleurotus ostreatus (strain PC15)</name>
    <name type="common">Oyster mushroom</name>
    <dbReference type="NCBI Taxonomy" id="1137138"/>
    <lineage>
        <taxon>Eukaryota</taxon>
        <taxon>Fungi</taxon>
        <taxon>Dikarya</taxon>
        <taxon>Basidiomycota</taxon>
        <taxon>Agaricomycotina</taxon>
        <taxon>Agaricomycetes</taxon>
        <taxon>Agaricomycetidae</taxon>
        <taxon>Agaricales</taxon>
        <taxon>Pleurotineae</taxon>
        <taxon>Pleurotaceae</taxon>
        <taxon>Pleurotus</taxon>
    </lineage>
</organism>
<proteinExistence type="predicted"/>
<dbReference type="Proteomes" id="UP000027073">
    <property type="component" value="Unassembled WGS sequence"/>
</dbReference>